<evidence type="ECO:0000313" key="2">
    <source>
        <dbReference type="Proteomes" id="UP001476798"/>
    </source>
</evidence>
<evidence type="ECO:0000313" key="1">
    <source>
        <dbReference type="EMBL" id="MEQ2159612.1"/>
    </source>
</evidence>
<comment type="caution">
    <text evidence="1">The sequence shown here is derived from an EMBL/GenBank/DDBJ whole genome shotgun (WGS) entry which is preliminary data.</text>
</comment>
<dbReference type="EMBL" id="JAHRIO010002825">
    <property type="protein sequence ID" value="MEQ2159612.1"/>
    <property type="molecule type" value="Genomic_DNA"/>
</dbReference>
<accession>A0ABV0MNH2</accession>
<reference evidence="1 2" key="1">
    <citation type="submission" date="2021-06" db="EMBL/GenBank/DDBJ databases">
        <authorList>
            <person name="Palmer J.M."/>
        </authorList>
    </citation>
    <scope>NUCLEOTIDE SEQUENCE [LARGE SCALE GENOMIC DNA]</scope>
    <source>
        <strain evidence="1 2">GA_2019</strain>
        <tissue evidence="1">Muscle</tissue>
    </source>
</reference>
<organism evidence="1 2">
    <name type="scientific">Goodea atripinnis</name>
    <dbReference type="NCBI Taxonomy" id="208336"/>
    <lineage>
        <taxon>Eukaryota</taxon>
        <taxon>Metazoa</taxon>
        <taxon>Chordata</taxon>
        <taxon>Craniata</taxon>
        <taxon>Vertebrata</taxon>
        <taxon>Euteleostomi</taxon>
        <taxon>Actinopterygii</taxon>
        <taxon>Neopterygii</taxon>
        <taxon>Teleostei</taxon>
        <taxon>Neoteleostei</taxon>
        <taxon>Acanthomorphata</taxon>
        <taxon>Ovalentaria</taxon>
        <taxon>Atherinomorphae</taxon>
        <taxon>Cyprinodontiformes</taxon>
        <taxon>Goodeidae</taxon>
        <taxon>Goodea</taxon>
    </lineage>
</organism>
<dbReference type="Proteomes" id="UP001476798">
    <property type="component" value="Unassembled WGS sequence"/>
</dbReference>
<proteinExistence type="predicted"/>
<gene>
    <name evidence="1" type="ORF">GOODEAATRI_024788</name>
</gene>
<sequence length="164" mass="18401">ATVLRILMRRRRFREINQQSAGFFLKDASEISASITSGYRFLLTGERDVNVWRNTSYFLQKHIFTAEPILPDKAAKPHSPSAPVEPEQPAKRDHNAYLLLCPPSSHIHLPGSSFSSPPPPACFMLSIAVTSSKKHQEFPLLPWQRDWEGMCGQISSGCVLNAQI</sequence>
<name>A0ABV0MNH2_9TELE</name>
<protein>
    <submittedName>
        <fullName evidence="1">Uncharacterized protein</fullName>
    </submittedName>
</protein>
<keyword evidence="2" id="KW-1185">Reference proteome</keyword>
<feature type="non-terminal residue" evidence="1">
    <location>
        <position position="1"/>
    </location>
</feature>